<feature type="transmembrane region" description="Helical" evidence="1">
    <location>
        <begin position="325"/>
        <end position="356"/>
    </location>
</feature>
<keyword evidence="3" id="KW-1185">Reference proteome</keyword>
<dbReference type="InParanoid" id="D2W416"/>
<reference evidence="2 3" key="1">
    <citation type="journal article" date="2010" name="Cell">
        <title>The genome of Naegleria gruberi illuminates early eukaryotic versatility.</title>
        <authorList>
            <person name="Fritz-Laylin L.K."/>
            <person name="Prochnik S.E."/>
            <person name="Ginger M.L."/>
            <person name="Dacks J.B."/>
            <person name="Carpenter M.L."/>
            <person name="Field M.C."/>
            <person name="Kuo A."/>
            <person name="Paredez A."/>
            <person name="Chapman J."/>
            <person name="Pham J."/>
            <person name="Shu S."/>
            <person name="Neupane R."/>
            <person name="Cipriano M."/>
            <person name="Mancuso J."/>
            <person name="Tu H."/>
            <person name="Salamov A."/>
            <person name="Lindquist E."/>
            <person name="Shapiro H."/>
            <person name="Lucas S."/>
            <person name="Grigoriev I.V."/>
            <person name="Cande W.Z."/>
            <person name="Fulton C."/>
            <person name="Rokhsar D.S."/>
            <person name="Dawson S.C."/>
        </authorList>
    </citation>
    <scope>NUCLEOTIDE SEQUENCE [LARGE SCALE GENOMIC DNA]</scope>
    <source>
        <strain evidence="2 3">NEG-M</strain>
    </source>
</reference>
<dbReference type="RefSeq" id="XP_002668911.1">
    <property type="nucleotide sequence ID" value="XM_002668865.1"/>
</dbReference>
<dbReference type="EMBL" id="GG738936">
    <property type="protein sequence ID" value="EFC36167.1"/>
    <property type="molecule type" value="Genomic_DNA"/>
</dbReference>
<accession>D2W416</accession>
<evidence type="ECO:0000313" key="3">
    <source>
        <dbReference type="Proteomes" id="UP000006671"/>
    </source>
</evidence>
<name>D2W416_NAEGR</name>
<organism evidence="3">
    <name type="scientific">Naegleria gruberi</name>
    <name type="common">Amoeba</name>
    <dbReference type="NCBI Taxonomy" id="5762"/>
    <lineage>
        <taxon>Eukaryota</taxon>
        <taxon>Discoba</taxon>
        <taxon>Heterolobosea</taxon>
        <taxon>Tetramitia</taxon>
        <taxon>Eutetramitia</taxon>
        <taxon>Vahlkampfiidae</taxon>
        <taxon>Naegleria</taxon>
    </lineage>
</organism>
<dbReference type="OrthoDB" id="10255015at2759"/>
<proteinExistence type="predicted"/>
<keyword evidence="1" id="KW-0812">Transmembrane</keyword>
<sequence>MYTIRELEMMYNSSSNRYNLLYGIPIYYERRDGGPITALKSVIALFNNTLGFKAFLVVDPYNVPYSTDIPNVGTTLPPLFNETIYGSDFYIRKLLDWQGTDPNVTPQCSYLVNYNLDKSKAEYYNDLFYCDSSALNGTSHVFTLSSSSKKIISKYDGNCLQFVYKTDSTTKTTVVFQFQTCANTKLQEFGFNGQYFSIYGDSKVMYVADKITSSSGSVYSAPGAMDIGAFSELTFYGRNPNYPYRAYQFYLEPINGYPETMTISNKGPYVYPPLSFTNQTYIDLLNSDLNTTLSTYLRTSVVNRLYTEYQKQKRLPFPVPPDELLYTYIFLPIAIFFGGFLFMFISVACCWTGVYIKKTYCKP</sequence>
<evidence type="ECO:0000256" key="1">
    <source>
        <dbReference type="SAM" id="Phobius"/>
    </source>
</evidence>
<gene>
    <name evidence="2" type="ORF">NAEGRDRAFT_76146</name>
</gene>
<keyword evidence="1" id="KW-1133">Transmembrane helix</keyword>
<dbReference type="GeneID" id="8860867"/>
<dbReference type="OMA" id="IRKLLDW"/>
<evidence type="ECO:0000313" key="2">
    <source>
        <dbReference type="EMBL" id="EFC36167.1"/>
    </source>
</evidence>
<protein>
    <submittedName>
        <fullName evidence="2">Predicted protein</fullName>
    </submittedName>
</protein>
<dbReference type="KEGG" id="ngr:NAEGRDRAFT_76146"/>
<dbReference type="AlphaFoldDB" id="D2W416"/>
<dbReference type="Proteomes" id="UP000006671">
    <property type="component" value="Unassembled WGS sequence"/>
</dbReference>
<dbReference type="VEuPathDB" id="AmoebaDB:NAEGRDRAFT_76146"/>
<keyword evidence="1" id="KW-0472">Membrane</keyword>